<dbReference type="InterPro" id="IPR000086">
    <property type="entry name" value="NUDIX_hydrolase_dom"/>
</dbReference>
<dbReference type="AlphaFoldDB" id="A0A537LQ41"/>
<dbReference type="GO" id="GO:0005829">
    <property type="term" value="C:cytosol"/>
    <property type="evidence" value="ECO:0007669"/>
    <property type="project" value="TreeGrafter"/>
</dbReference>
<reference evidence="5 6" key="1">
    <citation type="journal article" date="2019" name="Nat. Microbiol.">
        <title>Mediterranean grassland soil C-N compound turnover is dependent on rainfall and depth, and is mediated by genomically divergent microorganisms.</title>
        <authorList>
            <person name="Diamond S."/>
            <person name="Andeer P.F."/>
            <person name="Li Z."/>
            <person name="Crits-Christoph A."/>
            <person name="Burstein D."/>
            <person name="Anantharaman K."/>
            <person name="Lane K.R."/>
            <person name="Thomas B.C."/>
            <person name="Pan C."/>
            <person name="Northen T.R."/>
            <person name="Banfield J.F."/>
        </authorList>
    </citation>
    <scope>NUCLEOTIDE SEQUENCE [LARGE SCALE GENOMIC DNA]</scope>
    <source>
        <strain evidence="5">NP_2</strain>
    </source>
</reference>
<protein>
    <submittedName>
        <fullName evidence="5">NUDIX hydrolase</fullName>
    </submittedName>
</protein>
<dbReference type="Proteomes" id="UP000318661">
    <property type="component" value="Unassembled WGS sequence"/>
</dbReference>
<dbReference type="Gene3D" id="3.90.79.10">
    <property type="entry name" value="Nucleoside Triphosphate Pyrophosphohydrolase"/>
    <property type="match status" value="1"/>
</dbReference>
<dbReference type="InterPro" id="IPR020084">
    <property type="entry name" value="NUDIX_hydrolase_CS"/>
</dbReference>
<comment type="similarity">
    <text evidence="3">Belongs to the Nudix hydrolase family.</text>
</comment>
<dbReference type="PANTHER" id="PTHR11839">
    <property type="entry name" value="UDP/ADP-SUGAR PYROPHOSPHATASE"/>
    <property type="match status" value="1"/>
</dbReference>
<organism evidence="5 6">
    <name type="scientific">Candidatus Segetimicrobium genomatis</name>
    <dbReference type="NCBI Taxonomy" id="2569760"/>
    <lineage>
        <taxon>Bacteria</taxon>
        <taxon>Bacillati</taxon>
        <taxon>Candidatus Sysuimicrobiota</taxon>
        <taxon>Candidatus Sysuimicrobiia</taxon>
        <taxon>Candidatus Sysuimicrobiales</taxon>
        <taxon>Candidatus Segetimicrobiaceae</taxon>
        <taxon>Candidatus Segetimicrobium</taxon>
    </lineage>
</organism>
<proteinExistence type="inferred from homology"/>
<dbReference type="GO" id="GO:0006753">
    <property type="term" value="P:nucleoside phosphate metabolic process"/>
    <property type="evidence" value="ECO:0007669"/>
    <property type="project" value="TreeGrafter"/>
</dbReference>
<evidence type="ECO:0000256" key="1">
    <source>
        <dbReference type="ARBA" id="ARBA00001946"/>
    </source>
</evidence>
<evidence type="ECO:0000313" key="5">
    <source>
        <dbReference type="EMBL" id="TMJ10139.1"/>
    </source>
</evidence>
<gene>
    <name evidence="5" type="ORF">E6G99_01415</name>
</gene>
<evidence type="ECO:0000259" key="4">
    <source>
        <dbReference type="PROSITE" id="PS51462"/>
    </source>
</evidence>
<dbReference type="EMBL" id="VBAJ01000021">
    <property type="protein sequence ID" value="TMJ10139.1"/>
    <property type="molecule type" value="Genomic_DNA"/>
</dbReference>
<accession>A0A537LQ41</accession>
<dbReference type="SUPFAM" id="SSF55811">
    <property type="entry name" value="Nudix"/>
    <property type="match status" value="1"/>
</dbReference>
<comment type="caution">
    <text evidence="5">The sequence shown here is derived from an EMBL/GenBank/DDBJ whole genome shotgun (WGS) entry which is preliminary data.</text>
</comment>
<keyword evidence="2 3" id="KW-0378">Hydrolase</keyword>
<dbReference type="InterPro" id="IPR015797">
    <property type="entry name" value="NUDIX_hydrolase-like_dom_sf"/>
</dbReference>
<dbReference type="GO" id="GO:0019693">
    <property type="term" value="P:ribose phosphate metabolic process"/>
    <property type="evidence" value="ECO:0007669"/>
    <property type="project" value="TreeGrafter"/>
</dbReference>
<dbReference type="PROSITE" id="PS51462">
    <property type="entry name" value="NUDIX"/>
    <property type="match status" value="1"/>
</dbReference>
<dbReference type="PRINTS" id="PR00502">
    <property type="entry name" value="NUDIXFAMILY"/>
</dbReference>
<comment type="cofactor">
    <cofactor evidence="1">
        <name>Mg(2+)</name>
        <dbReference type="ChEBI" id="CHEBI:18420"/>
    </cofactor>
</comment>
<name>A0A537LQ41_9BACT</name>
<dbReference type="PROSITE" id="PS00893">
    <property type="entry name" value="NUDIX_BOX"/>
    <property type="match status" value="1"/>
</dbReference>
<sequence>MTAERPLGSRRIYEGRVISLRTDDVELPSGQRAVREIVEHRGAVAMVPLINGDVMLVRQFRAAVGRALLEIPAGSLEPGESVESCLQRELAEEIGMRAGHTEHLITFYPSPGFLTEAVHVYAARDLVPHRLHAEEEDLTVVRVPLAKAIALVGQGEIVDAKSIIGLLLLGARRDAPR</sequence>
<dbReference type="Pfam" id="PF00293">
    <property type="entry name" value="NUDIX"/>
    <property type="match status" value="1"/>
</dbReference>
<evidence type="ECO:0000256" key="3">
    <source>
        <dbReference type="RuleBase" id="RU003476"/>
    </source>
</evidence>
<evidence type="ECO:0000313" key="6">
    <source>
        <dbReference type="Proteomes" id="UP000318661"/>
    </source>
</evidence>
<dbReference type="GO" id="GO:0016462">
    <property type="term" value="F:pyrophosphatase activity"/>
    <property type="evidence" value="ECO:0007669"/>
    <property type="project" value="UniProtKB-ARBA"/>
</dbReference>
<feature type="domain" description="Nudix hydrolase" evidence="4">
    <location>
        <begin position="39"/>
        <end position="165"/>
    </location>
</feature>
<dbReference type="InterPro" id="IPR020476">
    <property type="entry name" value="Nudix_hydrolase"/>
</dbReference>
<evidence type="ECO:0000256" key="2">
    <source>
        <dbReference type="ARBA" id="ARBA00022801"/>
    </source>
</evidence>
<dbReference type="PANTHER" id="PTHR11839:SF18">
    <property type="entry name" value="NUDIX HYDROLASE DOMAIN-CONTAINING PROTEIN"/>
    <property type="match status" value="1"/>
</dbReference>